<comment type="caution">
    <text evidence="2">The sequence shown here is derived from an EMBL/GenBank/DDBJ whole genome shotgun (WGS) entry which is preliminary data.</text>
</comment>
<dbReference type="EMBL" id="BSSA01000001">
    <property type="protein sequence ID" value="GLW68096.1"/>
    <property type="molecule type" value="Genomic_DNA"/>
</dbReference>
<evidence type="ECO:0000313" key="2">
    <source>
        <dbReference type="EMBL" id="GLW68096.1"/>
    </source>
</evidence>
<reference evidence="2" key="1">
    <citation type="submission" date="2023-02" db="EMBL/GenBank/DDBJ databases">
        <title>Kitasatospora phosalacinea NBRC 14627.</title>
        <authorList>
            <person name="Ichikawa N."/>
            <person name="Sato H."/>
            <person name="Tonouchi N."/>
        </authorList>
    </citation>
    <scope>NUCLEOTIDE SEQUENCE</scope>
    <source>
        <strain evidence="2">NBRC 14627</strain>
    </source>
</reference>
<evidence type="ECO:0000313" key="3">
    <source>
        <dbReference type="Proteomes" id="UP001165041"/>
    </source>
</evidence>
<feature type="signal peptide" evidence="1">
    <location>
        <begin position="1"/>
        <end position="18"/>
    </location>
</feature>
<accession>A0A9W6Q3G6</accession>
<proteinExistence type="predicted"/>
<name>A0A9W6Q3G6_9ACTN</name>
<organism evidence="2 3">
    <name type="scientific">Kitasatospora phosalacinea</name>
    <dbReference type="NCBI Taxonomy" id="2065"/>
    <lineage>
        <taxon>Bacteria</taxon>
        <taxon>Bacillati</taxon>
        <taxon>Actinomycetota</taxon>
        <taxon>Actinomycetes</taxon>
        <taxon>Kitasatosporales</taxon>
        <taxon>Streptomycetaceae</taxon>
        <taxon>Kitasatospora</taxon>
    </lineage>
</organism>
<feature type="chain" id="PRO_5040744002" evidence="1">
    <location>
        <begin position="19"/>
        <end position="116"/>
    </location>
</feature>
<gene>
    <name evidence="2" type="ORF">Kpho02_03950</name>
</gene>
<sequence length="116" mass="12437">MVAAAPLLALVGATQASAADATTKTPYSFWDVTHTCESQVSFYDDTDGVHVRYQLVDHGTDAQGCEGWAITSDGYRGIGHIYGGSFSTYDGGTVYITPYVHRVSDYTHPGLPGRTL</sequence>
<dbReference type="AlphaFoldDB" id="A0A9W6Q3G6"/>
<evidence type="ECO:0000256" key="1">
    <source>
        <dbReference type="SAM" id="SignalP"/>
    </source>
</evidence>
<keyword evidence="1" id="KW-0732">Signal</keyword>
<dbReference type="Proteomes" id="UP001165041">
    <property type="component" value="Unassembled WGS sequence"/>
</dbReference>
<protein>
    <submittedName>
        <fullName evidence="2">Uncharacterized protein</fullName>
    </submittedName>
</protein>